<evidence type="ECO:0000313" key="3">
    <source>
        <dbReference type="WBParaSite" id="Hba_14341"/>
    </source>
</evidence>
<evidence type="ECO:0000256" key="1">
    <source>
        <dbReference type="SAM" id="Phobius"/>
    </source>
</evidence>
<protein>
    <submittedName>
        <fullName evidence="3">TLC domain-containing protein</fullName>
    </submittedName>
</protein>
<feature type="transmembrane region" description="Helical" evidence="1">
    <location>
        <begin position="179"/>
        <end position="197"/>
    </location>
</feature>
<reference evidence="3" key="1">
    <citation type="submission" date="2016-11" db="UniProtKB">
        <authorList>
            <consortium name="WormBaseParasite"/>
        </authorList>
    </citation>
    <scope>IDENTIFICATION</scope>
</reference>
<evidence type="ECO:0000313" key="2">
    <source>
        <dbReference type="Proteomes" id="UP000095283"/>
    </source>
</evidence>
<keyword evidence="1" id="KW-0812">Transmembrane</keyword>
<name>A0A1I7X9S7_HETBA</name>
<feature type="transmembrane region" description="Helical" evidence="1">
    <location>
        <begin position="217"/>
        <end position="246"/>
    </location>
</feature>
<organism evidence="2 3">
    <name type="scientific">Heterorhabditis bacteriophora</name>
    <name type="common">Entomopathogenic nematode worm</name>
    <dbReference type="NCBI Taxonomy" id="37862"/>
    <lineage>
        <taxon>Eukaryota</taxon>
        <taxon>Metazoa</taxon>
        <taxon>Ecdysozoa</taxon>
        <taxon>Nematoda</taxon>
        <taxon>Chromadorea</taxon>
        <taxon>Rhabditida</taxon>
        <taxon>Rhabditina</taxon>
        <taxon>Rhabditomorpha</taxon>
        <taxon>Strongyloidea</taxon>
        <taxon>Heterorhabditidae</taxon>
        <taxon>Heterorhabditis</taxon>
    </lineage>
</organism>
<dbReference type="WBParaSite" id="Hba_14341">
    <property type="protein sequence ID" value="Hba_14341"/>
    <property type="gene ID" value="Hba_14341"/>
</dbReference>
<accession>A0A1I7X9S7</accession>
<dbReference type="Proteomes" id="UP000095283">
    <property type="component" value="Unplaced"/>
</dbReference>
<dbReference type="InterPro" id="IPR019428">
    <property type="entry name" value="7TM_GPCR_serpentine_rcpt_Str"/>
</dbReference>
<dbReference type="AlphaFoldDB" id="A0A1I7X9S7"/>
<feature type="transmembrane region" description="Helical" evidence="1">
    <location>
        <begin position="266"/>
        <end position="287"/>
    </location>
</feature>
<keyword evidence="1" id="KW-0472">Membrane</keyword>
<dbReference type="Pfam" id="PF10326">
    <property type="entry name" value="7TM_GPCR_Str"/>
    <property type="match status" value="1"/>
</dbReference>
<feature type="transmembrane region" description="Helical" evidence="1">
    <location>
        <begin position="140"/>
        <end position="158"/>
    </location>
</feature>
<keyword evidence="2" id="KW-1185">Reference proteome</keyword>
<keyword evidence="1" id="KW-1133">Transmembrane helix</keyword>
<sequence length="345" mass="40956">MDGFVITSEPHKFYSIMNSKAVDDKSKDFFTVNVENCVRNVSLINNFFVKDLSVRIRTENKLNSLNKFSNCLNLFSIFFNIRTIYPVKHLYYTILRTQFMCTLGNWHTVELFLTSVVTVRKYFVRNIALPFIQILIQVNLYHYLMFHKILLKNIYYYYRNNKEMTRKTLNNIFLTKMNIGTYKYLLLSFALFDMLYSALDLICKPVCNLDEINGMHVYGSCFIVFCTSFLRENTYYGFIASINYYIKNITFRPYLIYLFSKPQYALIWFLIVFLFFLDWTLTCYFTLDPSNDLSEYLRESVWVVYEEPIEKLAYFGSCYGLVEVGYNLNAIIHGLMPWGVLASFL</sequence>
<proteinExistence type="predicted"/>